<proteinExistence type="predicted"/>
<dbReference type="Pfam" id="PF07992">
    <property type="entry name" value="Pyr_redox_2"/>
    <property type="match status" value="1"/>
</dbReference>
<keyword evidence="7" id="KW-1185">Reference proteome</keyword>
<dbReference type="Gene3D" id="3.50.50.100">
    <property type="match status" value="1"/>
</dbReference>
<feature type="domain" description="FAD/NAD(P)-binding" evidence="5">
    <location>
        <begin position="5"/>
        <end position="308"/>
    </location>
</feature>
<evidence type="ECO:0000256" key="1">
    <source>
        <dbReference type="ARBA" id="ARBA00001974"/>
    </source>
</evidence>
<dbReference type="PANTHER" id="PTHR42913:SF6">
    <property type="entry name" value="SULFIDE-QUINONE REDUCTASE"/>
    <property type="match status" value="1"/>
</dbReference>
<dbReference type="SUPFAM" id="SSF51905">
    <property type="entry name" value="FAD/NAD(P)-binding domain"/>
    <property type="match status" value="1"/>
</dbReference>
<sequence>MTRPKIVIMGAGLGGAVAAFELRHTLRDKADVTVVSDTETFSFVPSNPWVAVRWRKPGQVQVHLPPVFARHGIGFSAAGAKRLHPAENRVELGDGSSLDYDYLVIATGPELAFDEIEGLGPDGHTVSICQTNHASAAADAFDRFVEKPGPVVIGAVQGASCYGPAYEFAMIVDAELRRRRIRDRVPITFVTAEPYIGHLGLDGVGDTKSLLEGKLRGRDVKWITNARVSSVEKGLMHVEEVAADGSVSARHDLPFEFAMMLPAFRGIAALRGIDGLVNPRGFVTVDSRQRNAAFPNIFALGVCIAIPPSGPTPVPVGVPKTGFMIESMVTAVARNIGQLIDGVEPTNEASWNAVCLADFGDGGVAFVAQPQIPPRNVNWSASGRWVHLAKVLFERYFIRKVRRGSPEPFYERMVLHMLGIEKIKRAAPRPVGPDRG</sequence>
<comment type="caution">
    <text evidence="6">The sequence shown here is derived from an EMBL/GenBank/DDBJ whole genome shotgun (WGS) entry which is preliminary data.</text>
</comment>
<dbReference type="Proteomes" id="UP001259572">
    <property type="component" value="Unassembled WGS sequence"/>
</dbReference>
<dbReference type="EMBL" id="JAVUPU010000004">
    <property type="protein sequence ID" value="MDT9599013.1"/>
    <property type="molecule type" value="Genomic_DNA"/>
</dbReference>
<keyword evidence="4 6" id="KW-0560">Oxidoreductase</keyword>
<protein>
    <submittedName>
        <fullName evidence="6">FAD/NAD(P)-binding oxidoreductase</fullName>
        <ecNumber evidence="6">1.-.-.-</ecNumber>
    </submittedName>
</protein>
<dbReference type="EC" id="1.-.-.-" evidence="6"/>
<accession>A0ABU3Q6I3</accession>
<name>A0ABU3Q6I3_9SPHN</name>
<organism evidence="6 7">
    <name type="scientific">Sphingosinicella rhizophila</name>
    <dbReference type="NCBI Taxonomy" id="3050082"/>
    <lineage>
        <taxon>Bacteria</taxon>
        <taxon>Pseudomonadati</taxon>
        <taxon>Pseudomonadota</taxon>
        <taxon>Alphaproteobacteria</taxon>
        <taxon>Sphingomonadales</taxon>
        <taxon>Sphingosinicellaceae</taxon>
        <taxon>Sphingosinicella</taxon>
    </lineage>
</organism>
<evidence type="ECO:0000256" key="2">
    <source>
        <dbReference type="ARBA" id="ARBA00022630"/>
    </source>
</evidence>
<evidence type="ECO:0000313" key="7">
    <source>
        <dbReference type="Proteomes" id="UP001259572"/>
    </source>
</evidence>
<evidence type="ECO:0000313" key="6">
    <source>
        <dbReference type="EMBL" id="MDT9599013.1"/>
    </source>
</evidence>
<reference evidence="6 7" key="1">
    <citation type="submission" date="2023-05" db="EMBL/GenBank/DDBJ databases">
        <authorList>
            <person name="Guo Y."/>
        </authorList>
    </citation>
    <scope>NUCLEOTIDE SEQUENCE [LARGE SCALE GENOMIC DNA]</scope>
    <source>
        <strain evidence="6 7">GR2756</strain>
    </source>
</reference>
<dbReference type="InterPro" id="IPR036188">
    <property type="entry name" value="FAD/NAD-bd_sf"/>
</dbReference>
<comment type="cofactor">
    <cofactor evidence="1">
        <name>FAD</name>
        <dbReference type="ChEBI" id="CHEBI:57692"/>
    </cofactor>
</comment>
<dbReference type="InterPro" id="IPR051169">
    <property type="entry name" value="NADH-Q_oxidoreductase"/>
</dbReference>
<dbReference type="PANTHER" id="PTHR42913">
    <property type="entry name" value="APOPTOSIS-INDUCING FACTOR 1"/>
    <property type="match status" value="1"/>
</dbReference>
<keyword evidence="3" id="KW-0274">FAD</keyword>
<evidence type="ECO:0000259" key="5">
    <source>
        <dbReference type="Pfam" id="PF07992"/>
    </source>
</evidence>
<keyword evidence="2" id="KW-0285">Flavoprotein</keyword>
<evidence type="ECO:0000256" key="3">
    <source>
        <dbReference type="ARBA" id="ARBA00022827"/>
    </source>
</evidence>
<dbReference type="GO" id="GO:0016491">
    <property type="term" value="F:oxidoreductase activity"/>
    <property type="evidence" value="ECO:0007669"/>
    <property type="project" value="UniProtKB-KW"/>
</dbReference>
<evidence type="ECO:0000256" key="4">
    <source>
        <dbReference type="ARBA" id="ARBA00023002"/>
    </source>
</evidence>
<gene>
    <name evidence="6" type="ORF">RQX22_08625</name>
</gene>
<dbReference type="InterPro" id="IPR023753">
    <property type="entry name" value="FAD/NAD-binding_dom"/>
</dbReference>